<keyword evidence="2" id="KW-1185">Reference proteome</keyword>
<evidence type="ECO:0000313" key="2">
    <source>
        <dbReference type="Proteomes" id="UP000798662"/>
    </source>
</evidence>
<gene>
    <name evidence="1" type="ORF">I4F81_008505</name>
</gene>
<sequence length="336" mass="34647">MPALALSGPRDVDHFGRLVIPSSPITPAMPTLPLPAGMAPRRASGGAESLASFFSDSCRVAPPSEPLPSPRRRSRVLPPSSPFVLEDTPAPPPPADDLVTLSLGDDVDEIQVCKPTPRPESVDLFASLGPVVYSRTLPLADGTRLARLLYVSPSAVAKAVRLDGARLGGRLLTVVHAGKEGMQLRQLAAALNDQLSGASASAAGGIVARAMAAWTSSARPAVGADEVVGETRPPSPTGRSKARRSAEDARALALNLAEAAAREDGAIPVTAAVREARARLTVAAAEEARGERVDGTASTLMSDADGWSWGAAVSAATRAAAWVSSPWPSLEEDSPC</sequence>
<protein>
    <submittedName>
        <fullName evidence="1">Uncharacterized protein</fullName>
    </submittedName>
</protein>
<accession>A0ACC3C6P3</accession>
<name>A0ACC3C6P3_PYRYE</name>
<reference evidence="1" key="1">
    <citation type="submission" date="2019-11" db="EMBL/GenBank/DDBJ databases">
        <title>Nori genome reveals adaptations in red seaweeds to the harsh intertidal environment.</title>
        <authorList>
            <person name="Wang D."/>
            <person name="Mao Y."/>
        </authorList>
    </citation>
    <scope>NUCLEOTIDE SEQUENCE</scope>
    <source>
        <tissue evidence="1">Gametophyte</tissue>
    </source>
</reference>
<evidence type="ECO:0000313" key="1">
    <source>
        <dbReference type="EMBL" id="KAK1865984.1"/>
    </source>
</evidence>
<organism evidence="1 2">
    <name type="scientific">Pyropia yezoensis</name>
    <name type="common">Susabi-nori</name>
    <name type="synonym">Porphyra yezoensis</name>
    <dbReference type="NCBI Taxonomy" id="2788"/>
    <lineage>
        <taxon>Eukaryota</taxon>
        <taxon>Rhodophyta</taxon>
        <taxon>Bangiophyceae</taxon>
        <taxon>Bangiales</taxon>
        <taxon>Bangiaceae</taxon>
        <taxon>Pyropia</taxon>
    </lineage>
</organism>
<dbReference type="EMBL" id="CM020619">
    <property type="protein sequence ID" value="KAK1865984.1"/>
    <property type="molecule type" value="Genomic_DNA"/>
</dbReference>
<dbReference type="Proteomes" id="UP000798662">
    <property type="component" value="Chromosome 2"/>
</dbReference>
<comment type="caution">
    <text evidence="1">The sequence shown here is derived from an EMBL/GenBank/DDBJ whole genome shotgun (WGS) entry which is preliminary data.</text>
</comment>
<proteinExistence type="predicted"/>